<dbReference type="GO" id="GO:0007165">
    <property type="term" value="P:signal transduction"/>
    <property type="evidence" value="ECO:0007669"/>
    <property type="project" value="UniProtKB-KW"/>
</dbReference>
<dbReference type="OMA" id="FRLDVSW"/>
<evidence type="ECO:0000256" key="8">
    <source>
        <dbReference type="ARBA" id="ARBA00023170"/>
    </source>
</evidence>
<evidence type="ECO:0000313" key="11">
    <source>
        <dbReference type="Proteomes" id="UP001652661"/>
    </source>
</evidence>
<gene>
    <name evidence="12" type="primary">Or63a</name>
</gene>
<comment type="similarity">
    <text evidence="10">Belongs to the insect chemoreceptor superfamily. Heteromeric odorant receptor channel (TC 1.A.69) family.</text>
</comment>
<dbReference type="AlphaFoldDB" id="A0A6P4IK22"/>
<organism evidence="11 12">
    <name type="scientific">Drosophila kikkawai</name>
    <name type="common">Fruit fly</name>
    <dbReference type="NCBI Taxonomy" id="30033"/>
    <lineage>
        <taxon>Eukaryota</taxon>
        <taxon>Metazoa</taxon>
        <taxon>Ecdysozoa</taxon>
        <taxon>Arthropoda</taxon>
        <taxon>Hexapoda</taxon>
        <taxon>Insecta</taxon>
        <taxon>Pterygota</taxon>
        <taxon>Neoptera</taxon>
        <taxon>Endopterygota</taxon>
        <taxon>Diptera</taxon>
        <taxon>Brachycera</taxon>
        <taxon>Muscomorpha</taxon>
        <taxon>Ephydroidea</taxon>
        <taxon>Drosophilidae</taxon>
        <taxon>Drosophila</taxon>
        <taxon>Sophophora</taxon>
    </lineage>
</organism>
<dbReference type="GO" id="GO:0005886">
    <property type="term" value="C:plasma membrane"/>
    <property type="evidence" value="ECO:0007669"/>
    <property type="project" value="UniProtKB-SubCell"/>
</dbReference>
<evidence type="ECO:0000256" key="4">
    <source>
        <dbReference type="ARBA" id="ARBA00022692"/>
    </source>
</evidence>
<comment type="subcellular location">
    <subcellularLocation>
        <location evidence="1 10">Cell membrane</location>
        <topology evidence="1 10">Multi-pass membrane protein</topology>
    </subcellularLocation>
</comment>
<evidence type="ECO:0000256" key="7">
    <source>
        <dbReference type="ARBA" id="ARBA00023136"/>
    </source>
</evidence>
<keyword evidence="6 10" id="KW-1133">Transmembrane helix</keyword>
<evidence type="ECO:0000256" key="9">
    <source>
        <dbReference type="ARBA" id="ARBA00023224"/>
    </source>
</evidence>
<feature type="transmembrane region" description="Helical" evidence="10">
    <location>
        <begin position="216"/>
        <end position="242"/>
    </location>
</feature>
<evidence type="ECO:0000256" key="3">
    <source>
        <dbReference type="ARBA" id="ARBA00022606"/>
    </source>
</evidence>
<keyword evidence="11" id="KW-1185">Reference proteome</keyword>
<evidence type="ECO:0000313" key="12">
    <source>
        <dbReference type="RefSeq" id="XP_017022903.1"/>
    </source>
</evidence>
<keyword evidence="9 10" id="KW-0807">Transducer</keyword>
<dbReference type="InterPro" id="IPR004117">
    <property type="entry name" value="7tm6_olfct_rcpt"/>
</dbReference>
<keyword evidence="2" id="KW-1003">Cell membrane</keyword>
<dbReference type="RefSeq" id="XP_017022903.1">
    <property type="nucleotide sequence ID" value="XM_017167414.2"/>
</dbReference>
<feature type="transmembrane region" description="Helical" evidence="10">
    <location>
        <begin position="295"/>
        <end position="313"/>
    </location>
</feature>
<sequence length="416" mass="49196">MYSPEEARALERRNYHSIREMIWLSYTVGFNLMEPHPSRLRIWTVVLSLSSLASLYGHWHMLLKYINEIPRIVETAGTALQFLSSIFKMWYYLFTHRRIYELLRKARCHELLQNCEIFTEMSDLPVVKTLRQQVETTMERYWANTRRILLIFLYSCATLTSTYFLRSFLTSLYQYFFLPAGSFDIVLPFESLYPSWKGKGMTFPYFHIQMYIETCSLYICGMAAVSFDGVFIVLCLHSVGLIRSLNQMIGYSTTELVPRERRVQYLRCCIYQYQRIHSFAAEINAYFRQITFSQFLLSLFVWGLALFQLSVGLNSSFTIILMSMYLLAAGYQIVVYCYNGQRFANASSQIGRAFYECEWYGESREFRQLIGMMLMRTNRDFRLDVSWFMQMSLPTLMAMVRTSGQYFLLLQNVTQK</sequence>
<feature type="transmembrane region" description="Helical" evidence="10">
    <location>
        <begin position="79"/>
        <end position="95"/>
    </location>
</feature>
<dbReference type="GO" id="GO:0004984">
    <property type="term" value="F:olfactory receptor activity"/>
    <property type="evidence" value="ECO:0007669"/>
    <property type="project" value="InterPro"/>
</dbReference>
<evidence type="ECO:0000256" key="1">
    <source>
        <dbReference type="ARBA" id="ARBA00004651"/>
    </source>
</evidence>
<dbReference type="GO" id="GO:0005549">
    <property type="term" value="F:odorant binding"/>
    <property type="evidence" value="ECO:0007669"/>
    <property type="project" value="InterPro"/>
</dbReference>
<evidence type="ECO:0000256" key="6">
    <source>
        <dbReference type="ARBA" id="ARBA00022989"/>
    </source>
</evidence>
<keyword evidence="5 10" id="KW-0552">Olfaction</keyword>
<keyword evidence="7 10" id="KW-0472">Membrane</keyword>
<keyword evidence="3 10" id="KW-0716">Sensory transduction</keyword>
<protein>
    <recommendedName>
        <fullName evidence="10">Odorant receptor</fullName>
    </recommendedName>
</protein>
<evidence type="ECO:0000256" key="10">
    <source>
        <dbReference type="RuleBase" id="RU351113"/>
    </source>
</evidence>
<keyword evidence="4 10" id="KW-0812">Transmembrane</keyword>
<evidence type="ECO:0000256" key="2">
    <source>
        <dbReference type="ARBA" id="ARBA00022475"/>
    </source>
</evidence>
<dbReference type="OrthoDB" id="6617147at2759"/>
<feature type="transmembrane region" description="Helical" evidence="10">
    <location>
        <begin position="319"/>
        <end position="338"/>
    </location>
</feature>
<accession>A0A6P4IK22</accession>
<evidence type="ECO:0000256" key="5">
    <source>
        <dbReference type="ARBA" id="ARBA00022725"/>
    </source>
</evidence>
<dbReference type="PANTHER" id="PTHR21137">
    <property type="entry name" value="ODORANT RECEPTOR"/>
    <property type="match status" value="1"/>
</dbReference>
<dbReference type="Proteomes" id="UP001652661">
    <property type="component" value="Chromosome 3L"/>
</dbReference>
<feature type="transmembrane region" description="Helical" evidence="10">
    <location>
        <begin position="40"/>
        <end position="59"/>
    </location>
</feature>
<keyword evidence="8 10" id="KW-0675">Receptor</keyword>
<feature type="transmembrane region" description="Helical" evidence="10">
    <location>
        <begin position="148"/>
        <end position="169"/>
    </location>
</feature>
<reference evidence="12" key="1">
    <citation type="submission" date="2025-08" db="UniProtKB">
        <authorList>
            <consortium name="RefSeq"/>
        </authorList>
    </citation>
    <scope>IDENTIFICATION</scope>
    <source>
        <strain evidence="12">14028-0561.14</strain>
        <tissue evidence="12">Whole fly</tissue>
    </source>
</reference>
<proteinExistence type="inferred from homology"/>
<comment type="caution">
    <text evidence="10">Lacks conserved residue(s) required for the propagation of feature annotation.</text>
</comment>
<dbReference type="Pfam" id="PF02949">
    <property type="entry name" value="7tm_6"/>
    <property type="match status" value="1"/>
</dbReference>
<name>A0A6P4IK22_DROKI</name>
<dbReference type="PANTHER" id="PTHR21137:SF35">
    <property type="entry name" value="ODORANT RECEPTOR 19A-RELATED"/>
    <property type="match status" value="1"/>
</dbReference>